<gene>
    <name evidence="1" type="ORF">L1987_67981</name>
</gene>
<evidence type="ECO:0000313" key="2">
    <source>
        <dbReference type="Proteomes" id="UP001056120"/>
    </source>
</evidence>
<protein>
    <submittedName>
        <fullName evidence="1">Uncharacterized protein</fullName>
    </submittedName>
</protein>
<reference evidence="1 2" key="2">
    <citation type="journal article" date="2022" name="Mol. Ecol. Resour.">
        <title>The genomes of chicory, endive, great burdock and yacon provide insights into Asteraceae paleo-polyploidization history and plant inulin production.</title>
        <authorList>
            <person name="Fan W."/>
            <person name="Wang S."/>
            <person name="Wang H."/>
            <person name="Wang A."/>
            <person name="Jiang F."/>
            <person name="Liu H."/>
            <person name="Zhao H."/>
            <person name="Xu D."/>
            <person name="Zhang Y."/>
        </authorList>
    </citation>
    <scope>NUCLEOTIDE SEQUENCE [LARGE SCALE GENOMIC DNA]</scope>
    <source>
        <strain evidence="2">cv. Yunnan</strain>
        <tissue evidence="1">Leaves</tissue>
    </source>
</reference>
<keyword evidence="2" id="KW-1185">Reference proteome</keyword>
<organism evidence="1 2">
    <name type="scientific">Smallanthus sonchifolius</name>
    <dbReference type="NCBI Taxonomy" id="185202"/>
    <lineage>
        <taxon>Eukaryota</taxon>
        <taxon>Viridiplantae</taxon>
        <taxon>Streptophyta</taxon>
        <taxon>Embryophyta</taxon>
        <taxon>Tracheophyta</taxon>
        <taxon>Spermatophyta</taxon>
        <taxon>Magnoliopsida</taxon>
        <taxon>eudicotyledons</taxon>
        <taxon>Gunneridae</taxon>
        <taxon>Pentapetalae</taxon>
        <taxon>asterids</taxon>
        <taxon>campanulids</taxon>
        <taxon>Asterales</taxon>
        <taxon>Asteraceae</taxon>
        <taxon>Asteroideae</taxon>
        <taxon>Heliantheae alliance</taxon>
        <taxon>Millerieae</taxon>
        <taxon>Smallanthus</taxon>
    </lineage>
</organism>
<sequence>MFILIRVVLWDTKWLFFKYFIWFHTINISNPFVFINPTIRSMTIDQPDSRPQVRGGDSQRYTNSRMYNTKARVRSIYR</sequence>
<reference evidence="2" key="1">
    <citation type="journal article" date="2022" name="Mol. Ecol. Resour.">
        <title>The genomes of chicory, endive, great burdock and yacon provide insights into Asteraceae palaeo-polyploidization history and plant inulin production.</title>
        <authorList>
            <person name="Fan W."/>
            <person name="Wang S."/>
            <person name="Wang H."/>
            <person name="Wang A."/>
            <person name="Jiang F."/>
            <person name="Liu H."/>
            <person name="Zhao H."/>
            <person name="Xu D."/>
            <person name="Zhang Y."/>
        </authorList>
    </citation>
    <scope>NUCLEOTIDE SEQUENCE [LARGE SCALE GENOMIC DNA]</scope>
    <source>
        <strain evidence="2">cv. Yunnan</strain>
    </source>
</reference>
<proteinExistence type="predicted"/>
<dbReference type="Proteomes" id="UP001056120">
    <property type="component" value="Linkage Group LG23"/>
</dbReference>
<accession>A0ACB9B4D8</accession>
<dbReference type="EMBL" id="CM042040">
    <property type="protein sequence ID" value="KAI3716813.1"/>
    <property type="molecule type" value="Genomic_DNA"/>
</dbReference>
<name>A0ACB9B4D8_9ASTR</name>
<evidence type="ECO:0000313" key="1">
    <source>
        <dbReference type="EMBL" id="KAI3716813.1"/>
    </source>
</evidence>
<comment type="caution">
    <text evidence="1">The sequence shown here is derived from an EMBL/GenBank/DDBJ whole genome shotgun (WGS) entry which is preliminary data.</text>
</comment>